<keyword evidence="2" id="KW-1185">Reference proteome</keyword>
<name>A0AAE0BIA0_9CHLO</name>
<gene>
    <name evidence="1" type="ORF">CYMTET_53507</name>
</gene>
<evidence type="ECO:0000313" key="1">
    <source>
        <dbReference type="EMBL" id="KAK3236345.1"/>
    </source>
</evidence>
<comment type="caution">
    <text evidence="1">The sequence shown here is derived from an EMBL/GenBank/DDBJ whole genome shotgun (WGS) entry which is preliminary data.</text>
</comment>
<evidence type="ECO:0000313" key="2">
    <source>
        <dbReference type="Proteomes" id="UP001190700"/>
    </source>
</evidence>
<protein>
    <submittedName>
        <fullName evidence="1">Uncharacterized protein</fullName>
    </submittedName>
</protein>
<dbReference type="AlphaFoldDB" id="A0AAE0BIA0"/>
<proteinExistence type="predicted"/>
<reference evidence="1 2" key="1">
    <citation type="journal article" date="2015" name="Genome Biol. Evol.">
        <title>Comparative Genomics of a Bacterivorous Green Alga Reveals Evolutionary Causalities and Consequences of Phago-Mixotrophic Mode of Nutrition.</title>
        <authorList>
            <person name="Burns J.A."/>
            <person name="Paasch A."/>
            <person name="Narechania A."/>
            <person name="Kim E."/>
        </authorList>
    </citation>
    <scope>NUCLEOTIDE SEQUENCE [LARGE SCALE GENOMIC DNA]</scope>
    <source>
        <strain evidence="1 2">PLY_AMNH</strain>
    </source>
</reference>
<sequence>MNLSVRVASVGKNSALASLQSHLLSNNLTQRLSNSTLVRPRQQVSIRCFAQPRKKLPERSVQVCCTRCRTLLYKYKKGGTGSLVNLHVKLLFTAVQHTRLLEEKLSKNKSWYRWT</sequence>
<organism evidence="1 2">
    <name type="scientific">Cymbomonas tetramitiformis</name>
    <dbReference type="NCBI Taxonomy" id="36881"/>
    <lineage>
        <taxon>Eukaryota</taxon>
        <taxon>Viridiplantae</taxon>
        <taxon>Chlorophyta</taxon>
        <taxon>Pyramimonadophyceae</taxon>
        <taxon>Pyramimonadales</taxon>
        <taxon>Pyramimonadaceae</taxon>
        <taxon>Cymbomonas</taxon>
    </lineage>
</organism>
<dbReference type="Proteomes" id="UP001190700">
    <property type="component" value="Unassembled WGS sequence"/>
</dbReference>
<accession>A0AAE0BIA0</accession>
<dbReference type="EMBL" id="LGRX02035079">
    <property type="protein sequence ID" value="KAK3236345.1"/>
    <property type="molecule type" value="Genomic_DNA"/>
</dbReference>